<dbReference type="EMBL" id="JADAQX010000991">
    <property type="protein sequence ID" value="KAF8819062.1"/>
    <property type="molecule type" value="Genomic_DNA"/>
</dbReference>
<evidence type="ECO:0000256" key="7">
    <source>
        <dbReference type="ARBA" id="ARBA00048125"/>
    </source>
</evidence>
<proteinExistence type="inferred from homology"/>
<evidence type="ECO:0000256" key="2">
    <source>
        <dbReference type="ARBA" id="ARBA00022723"/>
    </source>
</evidence>
<sequence>MYQGNQFYVSSAKDTSQNAGVIYESIELEDFEFDMTTGIFYYPCPCGDLFEIALSELILGSDLAPCPSCSLIVKVLFTMEELVQYSGTSIDEQSGILFFYDAFLTYQALSGF</sequence>
<evidence type="ECO:0000256" key="1">
    <source>
        <dbReference type="ARBA" id="ARBA00005156"/>
    </source>
</evidence>
<dbReference type="PROSITE" id="PS51074">
    <property type="entry name" value="DPH_MB"/>
    <property type="match status" value="1"/>
</dbReference>
<keyword evidence="2" id="KW-0479">Metal-binding</keyword>
<comment type="pathway">
    <text evidence="1">Protein modification; peptidyl-diphthamide biosynthesis.</text>
</comment>
<evidence type="ECO:0000256" key="4">
    <source>
        <dbReference type="ARBA" id="ARBA00024032"/>
    </source>
</evidence>
<comment type="catalytic activity">
    <reaction evidence="7">
        <text>2 [3Fe-4S](0)-[protein] + 2 Fe(2+)-[Dph3] + NADH = 2 [4Fe-4S](1+)-[protein] + 2 [Dph3] + NAD(+) + H(+)</text>
        <dbReference type="Rhea" id="RHEA:71239"/>
        <dbReference type="Rhea" id="RHEA-COMP:17997"/>
        <dbReference type="Rhea" id="RHEA-COMP:17998"/>
        <dbReference type="Rhea" id="RHEA-COMP:18001"/>
        <dbReference type="Rhea" id="RHEA-COMP:18002"/>
        <dbReference type="ChEBI" id="CHEBI:15378"/>
        <dbReference type="ChEBI" id="CHEBI:29033"/>
        <dbReference type="ChEBI" id="CHEBI:33723"/>
        <dbReference type="ChEBI" id="CHEBI:47402"/>
        <dbReference type="ChEBI" id="CHEBI:57540"/>
        <dbReference type="ChEBI" id="CHEBI:57945"/>
        <dbReference type="ChEBI" id="CHEBI:83228"/>
    </reaction>
</comment>
<dbReference type="Proteomes" id="UP000823046">
    <property type="component" value="Unassembled WGS sequence"/>
</dbReference>
<dbReference type="InterPro" id="IPR044248">
    <property type="entry name" value="DPH3/4-like"/>
</dbReference>
<evidence type="ECO:0000259" key="8">
    <source>
        <dbReference type="PROSITE" id="PS51074"/>
    </source>
</evidence>
<evidence type="ECO:0000256" key="6">
    <source>
        <dbReference type="ARBA" id="ARBA00041070"/>
    </source>
</evidence>
<evidence type="ECO:0000313" key="9">
    <source>
        <dbReference type="EMBL" id="KAF8819062.1"/>
    </source>
</evidence>
<dbReference type="InterPro" id="IPR036671">
    <property type="entry name" value="DPH_MB_sf"/>
</dbReference>
<comment type="catalytic activity">
    <reaction evidence="5">
        <text>[3Fe-4S](1+)-[protein] + Fe(2+)-[Dph3] = [3Fe-4S](0)-[protein] + Fe(3+)-[Dph3]</text>
        <dbReference type="Rhea" id="RHEA:71235"/>
        <dbReference type="Rhea" id="RHEA-COMP:17996"/>
        <dbReference type="Rhea" id="RHEA-COMP:17997"/>
        <dbReference type="Rhea" id="RHEA-COMP:18002"/>
        <dbReference type="Rhea" id="RHEA-COMP:18003"/>
        <dbReference type="ChEBI" id="CHEBI:29033"/>
        <dbReference type="ChEBI" id="CHEBI:29034"/>
        <dbReference type="ChEBI" id="CHEBI:33751"/>
        <dbReference type="ChEBI" id="CHEBI:47402"/>
        <dbReference type="ChEBI" id="CHEBI:83228"/>
    </reaction>
</comment>
<keyword evidence="3" id="KW-0408">Iron</keyword>
<dbReference type="PANTHER" id="PTHR21454:SF31">
    <property type="entry name" value="DIPHTHAMIDE BIOSYNTHESIS PROTEIN 3"/>
    <property type="match status" value="1"/>
</dbReference>
<organism evidence="9 10">
    <name type="scientific">Cardiosporidium cionae</name>
    <dbReference type="NCBI Taxonomy" id="476202"/>
    <lineage>
        <taxon>Eukaryota</taxon>
        <taxon>Sar</taxon>
        <taxon>Alveolata</taxon>
        <taxon>Apicomplexa</taxon>
        <taxon>Aconoidasida</taxon>
        <taxon>Nephromycida</taxon>
        <taxon>Cardiosporidium</taxon>
    </lineage>
</organism>
<feature type="domain" description="DPH-type MB" evidence="8">
    <location>
        <begin position="22"/>
        <end position="78"/>
    </location>
</feature>
<dbReference type="Pfam" id="PF05207">
    <property type="entry name" value="Zn_ribbon_CSL"/>
    <property type="match status" value="1"/>
</dbReference>
<name>A0ABQ7J4Y7_9APIC</name>
<keyword evidence="10" id="KW-1185">Reference proteome</keyword>
<reference evidence="9 10" key="1">
    <citation type="journal article" date="2020" name="bioRxiv">
        <title>Metabolic contributions of an alphaproteobacterial endosymbiont in the apicomplexan Cardiosporidium cionae.</title>
        <authorList>
            <person name="Hunter E.S."/>
            <person name="Paight C.J."/>
            <person name="Lane C.E."/>
        </authorList>
    </citation>
    <scope>NUCLEOTIDE SEQUENCE [LARGE SCALE GENOMIC DNA]</scope>
    <source>
        <strain evidence="9">ESH_2018</strain>
    </source>
</reference>
<evidence type="ECO:0000256" key="3">
    <source>
        <dbReference type="ARBA" id="ARBA00023004"/>
    </source>
</evidence>
<gene>
    <name evidence="9" type="ORF">IE077_001763</name>
</gene>
<evidence type="ECO:0000313" key="10">
    <source>
        <dbReference type="Proteomes" id="UP000823046"/>
    </source>
</evidence>
<protein>
    <recommendedName>
        <fullName evidence="6">Diphthamide biosynthesis protein 3</fullName>
    </recommendedName>
</protein>
<dbReference type="InterPro" id="IPR007872">
    <property type="entry name" value="DPH_MB_dom"/>
</dbReference>
<comment type="caution">
    <text evidence="9">The sequence shown here is derived from an EMBL/GenBank/DDBJ whole genome shotgun (WGS) entry which is preliminary data.</text>
</comment>
<evidence type="ECO:0000256" key="5">
    <source>
        <dbReference type="ARBA" id="ARBA00036267"/>
    </source>
</evidence>
<accession>A0ABQ7J4Y7</accession>
<dbReference type="PANTHER" id="PTHR21454">
    <property type="entry name" value="DPH3 HOMOLOG-RELATED"/>
    <property type="match status" value="1"/>
</dbReference>
<dbReference type="SUPFAM" id="SSF144217">
    <property type="entry name" value="CSL zinc finger"/>
    <property type="match status" value="1"/>
</dbReference>
<dbReference type="Gene3D" id="3.10.660.10">
    <property type="entry name" value="DPH Zinc finger"/>
    <property type="match status" value="1"/>
</dbReference>
<comment type="similarity">
    <text evidence="4">Belongs to the DPH3 family.</text>
</comment>